<reference evidence="1 2" key="1">
    <citation type="submission" date="2023-02" db="EMBL/GenBank/DDBJ databases">
        <authorList>
            <person name="Maleckis M."/>
        </authorList>
    </citation>
    <scope>NUCLEOTIDE SEQUENCE [LARGE SCALE GENOMIC DNA]</scope>
    <source>
        <strain evidence="1 2">P8-A2</strain>
    </source>
</reference>
<dbReference type="InterPro" id="IPR010982">
    <property type="entry name" value="Lambda_DNA-bd_dom_sf"/>
</dbReference>
<protein>
    <submittedName>
        <fullName evidence="1">Transcriptional regulator</fullName>
    </submittedName>
</protein>
<dbReference type="EMBL" id="JARAKF010000001">
    <property type="protein sequence ID" value="MDU8997573.1"/>
    <property type="molecule type" value="Genomic_DNA"/>
</dbReference>
<dbReference type="Proteomes" id="UP001257627">
    <property type="component" value="Unassembled WGS sequence"/>
</dbReference>
<dbReference type="RefSeq" id="WP_143608004.1">
    <property type="nucleotide sequence ID" value="NZ_JAPEMK010000001.1"/>
</dbReference>
<proteinExistence type="predicted"/>
<comment type="caution">
    <text evidence="1">The sequence shown here is derived from an EMBL/GenBank/DDBJ whole genome shotgun (WGS) entry which is preliminary data.</text>
</comment>
<keyword evidence="2" id="KW-1185">Reference proteome</keyword>
<accession>A0ABU3UUF9</accession>
<evidence type="ECO:0000313" key="1">
    <source>
        <dbReference type="EMBL" id="MDU8997573.1"/>
    </source>
</evidence>
<organism evidence="1 2">
    <name type="scientific">Streptomyces mirabilis</name>
    <dbReference type="NCBI Taxonomy" id="68239"/>
    <lineage>
        <taxon>Bacteria</taxon>
        <taxon>Bacillati</taxon>
        <taxon>Actinomycetota</taxon>
        <taxon>Actinomycetes</taxon>
        <taxon>Kitasatosporales</taxon>
        <taxon>Streptomycetaceae</taxon>
        <taxon>Streptomyces</taxon>
    </lineage>
</organism>
<sequence length="204" mass="22356">MSASPTPLRETLARLDAHLAEKGLDRGEVLDVGELSRRTALAEGEVRALLEGAGVLDDRVDDRIRGRVRALYEAYLDESGKRPADVCRDVAARLGISDRWARSLLNGDKMPNVSDLTRLAEFFRIEEGTKFFTDPAPVVLNGALQRVVGELDGGAEDGPLLRFTLKHGVVTLALRGRRLTPRKQEALALMLEGLLGSESEEAER</sequence>
<evidence type="ECO:0000313" key="2">
    <source>
        <dbReference type="Proteomes" id="UP001257627"/>
    </source>
</evidence>
<name>A0ABU3UUF9_9ACTN</name>
<gene>
    <name evidence="1" type="ORF">PU648_35580</name>
</gene>
<dbReference type="Gene3D" id="1.10.260.40">
    <property type="entry name" value="lambda repressor-like DNA-binding domains"/>
    <property type="match status" value="1"/>
</dbReference>